<dbReference type="OrthoDB" id="9805228at2"/>
<accession>A0A1Y5S3S9</accession>
<sequence>MSAPIGQDQSGTERFENERDLGFSRVLNAPAAVLFSCWTTPEHLKAWFVPKPNRVTHCDLDPRAGGKCNTTFDVGGTVMENNGVYLEVVQDKKIVFTDAYTEGWLPNPTPFMTAIVTFEDLGDGTTRYSATARHLTGEAKVQHRDMGFFDGWGAVADQLEDYAQSLSR</sequence>
<evidence type="ECO:0000313" key="3">
    <source>
        <dbReference type="EMBL" id="SLN30994.1"/>
    </source>
</evidence>
<dbReference type="CDD" id="cd08896">
    <property type="entry name" value="SRPBCC_CalC_Aha1-like_3"/>
    <property type="match status" value="1"/>
</dbReference>
<dbReference type="Proteomes" id="UP000193862">
    <property type="component" value="Unassembled WGS sequence"/>
</dbReference>
<protein>
    <recommendedName>
        <fullName evidence="2">Activator of Hsp90 ATPase homologue 1/2-like C-terminal domain-containing protein</fullName>
    </recommendedName>
</protein>
<dbReference type="AlphaFoldDB" id="A0A1Y5S3S9"/>
<dbReference type="RefSeq" id="WP_085835734.1">
    <property type="nucleotide sequence ID" value="NZ_FWFS01000003.1"/>
</dbReference>
<comment type="similarity">
    <text evidence="1">Belongs to the AHA1 family.</text>
</comment>
<name>A0A1Y5S3S9_9RHOB</name>
<dbReference type="SUPFAM" id="SSF55961">
    <property type="entry name" value="Bet v1-like"/>
    <property type="match status" value="1"/>
</dbReference>
<dbReference type="EMBL" id="FWFS01000003">
    <property type="protein sequence ID" value="SLN30994.1"/>
    <property type="molecule type" value="Genomic_DNA"/>
</dbReference>
<dbReference type="Gene3D" id="3.30.530.20">
    <property type="match status" value="1"/>
</dbReference>
<organism evidence="3 4">
    <name type="scientific">Aquimixticola soesokkakensis</name>
    <dbReference type="NCBI Taxonomy" id="1519096"/>
    <lineage>
        <taxon>Bacteria</taxon>
        <taxon>Pseudomonadati</taxon>
        <taxon>Pseudomonadota</taxon>
        <taxon>Alphaproteobacteria</taxon>
        <taxon>Rhodobacterales</taxon>
        <taxon>Paracoccaceae</taxon>
        <taxon>Aquimixticola</taxon>
    </lineage>
</organism>
<proteinExistence type="inferred from homology"/>
<dbReference type="InterPro" id="IPR013538">
    <property type="entry name" value="ASHA1/2-like_C"/>
</dbReference>
<dbReference type="InterPro" id="IPR023393">
    <property type="entry name" value="START-like_dom_sf"/>
</dbReference>
<keyword evidence="4" id="KW-1185">Reference proteome</keyword>
<evidence type="ECO:0000313" key="4">
    <source>
        <dbReference type="Proteomes" id="UP000193862"/>
    </source>
</evidence>
<dbReference type="Pfam" id="PF08327">
    <property type="entry name" value="AHSA1"/>
    <property type="match status" value="1"/>
</dbReference>
<gene>
    <name evidence="3" type="ORF">AQS8620_00987</name>
</gene>
<evidence type="ECO:0000259" key="2">
    <source>
        <dbReference type="Pfam" id="PF08327"/>
    </source>
</evidence>
<evidence type="ECO:0000256" key="1">
    <source>
        <dbReference type="ARBA" id="ARBA00006817"/>
    </source>
</evidence>
<reference evidence="3 4" key="1">
    <citation type="submission" date="2017-03" db="EMBL/GenBank/DDBJ databases">
        <authorList>
            <person name="Afonso C.L."/>
            <person name="Miller P.J."/>
            <person name="Scott M.A."/>
            <person name="Spackman E."/>
            <person name="Goraichik I."/>
            <person name="Dimitrov K.M."/>
            <person name="Suarez D.L."/>
            <person name="Swayne D.E."/>
        </authorList>
    </citation>
    <scope>NUCLEOTIDE SEQUENCE [LARGE SCALE GENOMIC DNA]</scope>
    <source>
        <strain evidence="3 4">CECT 8620</strain>
    </source>
</reference>
<feature type="domain" description="Activator of Hsp90 ATPase homologue 1/2-like C-terminal" evidence="2">
    <location>
        <begin position="28"/>
        <end position="163"/>
    </location>
</feature>